<dbReference type="Gene3D" id="1.10.1060.10">
    <property type="entry name" value="Alpha-helical ferredoxin"/>
    <property type="match status" value="1"/>
</dbReference>
<dbReference type="InterPro" id="IPR017900">
    <property type="entry name" value="4Fe4S_Fe_S_CS"/>
</dbReference>
<keyword evidence="5" id="KW-0560">Oxidoreductase</keyword>
<feature type="domain" description="FAD-binding PCMH-type" evidence="8">
    <location>
        <begin position="45"/>
        <end position="280"/>
    </location>
</feature>
<evidence type="ECO:0000256" key="6">
    <source>
        <dbReference type="ARBA" id="ARBA00023004"/>
    </source>
</evidence>
<dbReference type="GO" id="GO:0004458">
    <property type="term" value="F:D-lactate dehydrogenase (cytochrome) activity"/>
    <property type="evidence" value="ECO:0007669"/>
    <property type="project" value="TreeGrafter"/>
</dbReference>
<dbReference type="Gene3D" id="1.10.45.10">
    <property type="entry name" value="Vanillyl-alcohol Oxidase, Chain A, domain 4"/>
    <property type="match status" value="1"/>
</dbReference>
<organism evidence="9 10">
    <name type="scientific">Rubinisphaera italica</name>
    <dbReference type="NCBI Taxonomy" id="2527969"/>
    <lineage>
        <taxon>Bacteria</taxon>
        <taxon>Pseudomonadati</taxon>
        <taxon>Planctomycetota</taxon>
        <taxon>Planctomycetia</taxon>
        <taxon>Planctomycetales</taxon>
        <taxon>Planctomycetaceae</taxon>
        <taxon>Rubinisphaera</taxon>
    </lineage>
</organism>
<evidence type="ECO:0000313" key="10">
    <source>
        <dbReference type="Proteomes" id="UP000316095"/>
    </source>
</evidence>
<dbReference type="InterPro" id="IPR004017">
    <property type="entry name" value="Cys_rich_dom"/>
</dbReference>
<dbReference type="InterPro" id="IPR006094">
    <property type="entry name" value="Oxid_FAD_bind_N"/>
</dbReference>
<dbReference type="EMBL" id="SJPG01000001">
    <property type="protein sequence ID" value="TWT64185.1"/>
    <property type="molecule type" value="Genomic_DNA"/>
</dbReference>
<dbReference type="GO" id="GO:0051536">
    <property type="term" value="F:iron-sulfur cluster binding"/>
    <property type="evidence" value="ECO:0007669"/>
    <property type="project" value="UniProtKB-KW"/>
</dbReference>
<evidence type="ECO:0000313" key="9">
    <source>
        <dbReference type="EMBL" id="TWT64185.1"/>
    </source>
</evidence>
<dbReference type="InterPro" id="IPR017896">
    <property type="entry name" value="4Fe4S_Fe-S-bd"/>
</dbReference>
<evidence type="ECO:0000256" key="1">
    <source>
        <dbReference type="ARBA" id="ARBA00001974"/>
    </source>
</evidence>
<dbReference type="PROSITE" id="PS51387">
    <property type="entry name" value="FAD_PCMH"/>
    <property type="match status" value="1"/>
</dbReference>
<sequence>MRRYTPEQQQRLSQQVQEDLSGILEGTVRTDDGSRSLFATDASLHQVSPIAVVFPAHEADVVAVVRYAADHQIPLIPRGSGTGLAGGCLGTGIIVDFSSSMNQILEIRKHTVIVQPGVVLDDLNKQLRKQGYYFPPDPSNASVTTIGGMIGVDAAGSHALGVGSTRDYVKSLSVVLSDGSLHQLGREAVQAGLVSQSPDTTSEDHDQYARVRVILRRLAAILKDNDQLIRQQQPPLTRNAAGYMVRNILRKGILDFPRLFVGSEGSLGICTQAELHILPLPENRRGMLLIFPRFDEATDKISAILEFDPSACDILDRRLLTLAREASPLYATMIPQHAAAALIVAFDDYSEFAIKNRIAKFKEFIQAELPSCTIVSHAQNSQEVDDLWKLPRQVVPLLARIQGAARPVPFIEDIVIPPASIGEFLHQAQRILQRYQVTASLYAHAGSGQLHLRPFLELPSSDNESLYESLARDLYRVVGEFGGSISGEHGDGLSRTAFIRTQYGPLYRVFQQIKQIFDPHGIFNPDKIVSGDPHLAVRHFRPDANMIQLQTKATTHLNWTPTDMAVEASTCNGCGQCKSTQAQLRMCPFHHVDCNEYTSPRAKANTIRQYLFQSADTEVSDAGEILQSLNTQEVLDSCFNCKQCQLECPSEVDIPHLWLEAKAQSVLQQGLDRGDWYLTRVDKLAEFGWRFSWLTNPMFHTRWGRWLLEKFCGIDARRRLPDLAKKPYLEQIERRNRKNAKRPAPQVQSNRKPVILFIDYFANYHDPDTALALEAILRHHNIPYLIPEEQVVSGMSMINSGDLTAARVKAEQNIRILGPYAQEGHQILCLEPSSAVCLKQEYPFLMKHPDVQAIADQTMEAGSFLAHLNSEGLLNTEFVAFPQKFGYHEPCHQRSLRNSKPYVQLLSLIPELQIHFIDKGCSGMAGHFGLTHKNFEKSIAIGQGLIDAVVNDEFDIGTTECAGCKLQMQHPAAKPVLHPLKIIAAAYGLIAIDFKNFPYNKTTG</sequence>
<keyword evidence="6" id="KW-0408">Iron</keyword>
<name>A0A5C5XQ41_9PLAN</name>
<dbReference type="SUPFAM" id="SSF46548">
    <property type="entry name" value="alpha-helical ferredoxin"/>
    <property type="match status" value="1"/>
</dbReference>
<reference evidence="9 10" key="1">
    <citation type="submission" date="2019-02" db="EMBL/GenBank/DDBJ databases">
        <title>Deep-cultivation of Planctomycetes and their phenomic and genomic characterization uncovers novel biology.</title>
        <authorList>
            <person name="Wiegand S."/>
            <person name="Jogler M."/>
            <person name="Boedeker C."/>
            <person name="Pinto D."/>
            <person name="Vollmers J."/>
            <person name="Rivas-Marin E."/>
            <person name="Kohn T."/>
            <person name="Peeters S.H."/>
            <person name="Heuer A."/>
            <person name="Rast P."/>
            <person name="Oberbeckmann S."/>
            <person name="Bunk B."/>
            <person name="Jeske O."/>
            <person name="Meyerdierks A."/>
            <person name="Storesund J.E."/>
            <person name="Kallscheuer N."/>
            <person name="Luecker S."/>
            <person name="Lage O.M."/>
            <person name="Pohl T."/>
            <person name="Merkel B.J."/>
            <person name="Hornburger P."/>
            <person name="Mueller R.-W."/>
            <person name="Bruemmer F."/>
            <person name="Labrenz M."/>
            <person name="Spormann A.M."/>
            <person name="Op Den Camp H."/>
            <person name="Overmann J."/>
            <person name="Amann R."/>
            <person name="Jetten M.S.M."/>
            <person name="Mascher T."/>
            <person name="Medema M.H."/>
            <person name="Devos D.P."/>
            <person name="Kaster A.-K."/>
            <person name="Ovreas L."/>
            <person name="Rohde M."/>
            <person name="Galperin M.Y."/>
            <person name="Jogler C."/>
        </authorList>
    </citation>
    <scope>NUCLEOTIDE SEQUENCE [LARGE SCALE GENOMIC DNA]</scope>
    <source>
        <strain evidence="9 10">Pan54</strain>
    </source>
</reference>
<dbReference type="InterPro" id="IPR016166">
    <property type="entry name" value="FAD-bd_PCMH"/>
</dbReference>
<dbReference type="SUPFAM" id="SSF56176">
    <property type="entry name" value="FAD-binding/transporter-associated domain-like"/>
    <property type="match status" value="1"/>
</dbReference>
<comment type="cofactor">
    <cofactor evidence="1">
        <name>FAD</name>
        <dbReference type="ChEBI" id="CHEBI:57692"/>
    </cofactor>
</comment>
<dbReference type="InterPro" id="IPR004113">
    <property type="entry name" value="FAD-bd_oxidored_4_C"/>
</dbReference>
<dbReference type="InterPro" id="IPR016171">
    <property type="entry name" value="Vanillyl_alc_oxidase_C-sub2"/>
</dbReference>
<dbReference type="Pfam" id="PF01565">
    <property type="entry name" value="FAD_binding_4"/>
    <property type="match status" value="1"/>
</dbReference>
<dbReference type="GO" id="GO:0008720">
    <property type="term" value="F:D-lactate dehydrogenase (NAD+) activity"/>
    <property type="evidence" value="ECO:0007669"/>
    <property type="project" value="TreeGrafter"/>
</dbReference>
<dbReference type="PANTHER" id="PTHR11748:SF119">
    <property type="entry name" value="D-2-HYDROXYGLUTARATE DEHYDROGENASE"/>
    <property type="match status" value="1"/>
</dbReference>
<comment type="caution">
    <text evidence="9">The sequence shown here is derived from an EMBL/GenBank/DDBJ whole genome shotgun (WGS) entry which is preliminary data.</text>
</comment>
<keyword evidence="2" id="KW-0285">Flavoprotein</keyword>
<dbReference type="GO" id="GO:1903457">
    <property type="term" value="P:lactate catabolic process"/>
    <property type="evidence" value="ECO:0007669"/>
    <property type="project" value="TreeGrafter"/>
</dbReference>
<dbReference type="InterPro" id="IPR036318">
    <property type="entry name" value="FAD-bd_PCMH-like_sf"/>
</dbReference>
<evidence type="ECO:0000256" key="4">
    <source>
        <dbReference type="ARBA" id="ARBA00022827"/>
    </source>
</evidence>
<dbReference type="SUPFAM" id="SSF55103">
    <property type="entry name" value="FAD-linked oxidases, C-terminal domain"/>
    <property type="match status" value="1"/>
</dbReference>
<proteinExistence type="predicted"/>
<evidence type="ECO:0000256" key="7">
    <source>
        <dbReference type="ARBA" id="ARBA00023014"/>
    </source>
</evidence>
<accession>A0A5C5XQ41</accession>
<dbReference type="InterPro" id="IPR016169">
    <property type="entry name" value="FAD-bd_PCMH_sub2"/>
</dbReference>
<dbReference type="InterPro" id="IPR016164">
    <property type="entry name" value="FAD-linked_Oxase-like_C"/>
</dbReference>
<dbReference type="Pfam" id="PF02754">
    <property type="entry name" value="CCG"/>
    <property type="match status" value="1"/>
</dbReference>
<dbReference type="Pfam" id="PF13183">
    <property type="entry name" value="Fer4_8"/>
    <property type="match status" value="1"/>
</dbReference>
<dbReference type="Proteomes" id="UP000316095">
    <property type="component" value="Unassembled WGS sequence"/>
</dbReference>
<keyword evidence="10" id="KW-1185">Reference proteome</keyword>
<dbReference type="Pfam" id="PF02913">
    <property type="entry name" value="FAD-oxidase_C"/>
    <property type="match status" value="1"/>
</dbReference>
<keyword evidence="7" id="KW-0411">Iron-sulfur</keyword>
<keyword evidence="4" id="KW-0274">FAD</keyword>
<dbReference type="Gene3D" id="3.30.465.10">
    <property type="match status" value="1"/>
</dbReference>
<dbReference type="GO" id="GO:0071949">
    <property type="term" value="F:FAD binding"/>
    <property type="evidence" value="ECO:0007669"/>
    <property type="project" value="InterPro"/>
</dbReference>
<dbReference type="PROSITE" id="PS00198">
    <property type="entry name" value="4FE4S_FER_1"/>
    <property type="match status" value="1"/>
</dbReference>
<dbReference type="RefSeq" id="WP_146505920.1">
    <property type="nucleotide sequence ID" value="NZ_SJPG01000001.1"/>
</dbReference>
<evidence type="ECO:0000256" key="3">
    <source>
        <dbReference type="ARBA" id="ARBA00022723"/>
    </source>
</evidence>
<dbReference type="OrthoDB" id="9767256at2"/>
<dbReference type="AlphaFoldDB" id="A0A5C5XQ41"/>
<dbReference type="PANTHER" id="PTHR11748">
    <property type="entry name" value="D-LACTATE DEHYDROGENASE"/>
    <property type="match status" value="1"/>
</dbReference>
<gene>
    <name evidence="9" type="primary">glpC</name>
    <name evidence="9" type="ORF">Pan54_49460</name>
</gene>
<dbReference type="GO" id="GO:0046872">
    <property type="term" value="F:metal ion binding"/>
    <property type="evidence" value="ECO:0007669"/>
    <property type="project" value="UniProtKB-KW"/>
</dbReference>
<protein>
    <submittedName>
        <fullName evidence="9">Anaerobic glycerol-3-phosphate dehydrogenase subunit C</fullName>
    </submittedName>
</protein>
<dbReference type="InterPro" id="IPR009051">
    <property type="entry name" value="Helical_ferredxn"/>
</dbReference>
<evidence type="ECO:0000256" key="2">
    <source>
        <dbReference type="ARBA" id="ARBA00022630"/>
    </source>
</evidence>
<keyword evidence="3" id="KW-0479">Metal-binding</keyword>
<evidence type="ECO:0000259" key="8">
    <source>
        <dbReference type="PROSITE" id="PS51387"/>
    </source>
</evidence>
<dbReference type="Gene3D" id="3.30.70.2740">
    <property type="match status" value="1"/>
</dbReference>
<evidence type="ECO:0000256" key="5">
    <source>
        <dbReference type="ARBA" id="ARBA00023002"/>
    </source>
</evidence>